<keyword evidence="2" id="KW-1185">Reference proteome</keyword>
<protein>
    <submittedName>
        <fullName evidence="1">Uncharacterized protein</fullName>
    </submittedName>
</protein>
<dbReference type="Proteomes" id="UP001053296">
    <property type="component" value="Chromosome"/>
</dbReference>
<sequence>MPDTENTAIGGHLAIVKPDPTVDACHIDSLFDSKNHLFSLKINYINILSMCHLWTAQTAFGSKKDTARASRTPCSKKR</sequence>
<evidence type="ECO:0000313" key="1">
    <source>
        <dbReference type="EMBL" id="BCS87956.1"/>
    </source>
</evidence>
<evidence type="ECO:0000313" key="2">
    <source>
        <dbReference type="Proteomes" id="UP001053296"/>
    </source>
</evidence>
<reference evidence="1" key="1">
    <citation type="journal article" date="2022" name="Arch. Microbiol.">
        <title>Pseudodesulfovibrio sediminis sp. nov., a mesophilic and neutrophilic sulfate-reducing bacterium isolated from sediment of a brackish lake.</title>
        <authorList>
            <person name="Takahashi A."/>
            <person name="Kojima H."/>
            <person name="Watanabe M."/>
            <person name="Fukui M."/>
        </authorList>
    </citation>
    <scope>NUCLEOTIDE SEQUENCE</scope>
    <source>
        <strain evidence="1">SF6</strain>
    </source>
</reference>
<gene>
    <name evidence="1" type="ORF">PSDVSF_11980</name>
</gene>
<accession>A0ABN6ESB8</accession>
<dbReference type="EMBL" id="AP024485">
    <property type="protein sequence ID" value="BCS87956.1"/>
    <property type="molecule type" value="Genomic_DNA"/>
</dbReference>
<name>A0ABN6ESB8_9BACT</name>
<organism evidence="1 2">
    <name type="scientific">Pseudodesulfovibrio sediminis</name>
    <dbReference type="NCBI Taxonomy" id="2810563"/>
    <lineage>
        <taxon>Bacteria</taxon>
        <taxon>Pseudomonadati</taxon>
        <taxon>Thermodesulfobacteriota</taxon>
        <taxon>Desulfovibrionia</taxon>
        <taxon>Desulfovibrionales</taxon>
        <taxon>Desulfovibrionaceae</taxon>
    </lineage>
</organism>
<proteinExistence type="predicted"/>